<name>A0A256GR13_9HYPH</name>
<gene>
    <name evidence="1" type="ORF">CES86_2618</name>
</gene>
<sequence length="46" mass="5341">MAKEKRLNEIEPLRELISNQQPHALSIRAHPEKCETVFGKDARNNK</sequence>
<proteinExistence type="predicted"/>
<dbReference type="Proteomes" id="UP000216363">
    <property type="component" value="Unassembled WGS sequence"/>
</dbReference>
<evidence type="ECO:0000313" key="1">
    <source>
        <dbReference type="EMBL" id="OYR29360.1"/>
    </source>
</evidence>
<evidence type="ECO:0000313" key="2">
    <source>
        <dbReference type="Proteomes" id="UP000216363"/>
    </source>
</evidence>
<comment type="caution">
    <text evidence="1">The sequence shown here is derived from an EMBL/GenBank/DDBJ whole genome shotgun (WGS) entry which is preliminary data.</text>
</comment>
<reference evidence="1 2" key="1">
    <citation type="submission" date="2017-07" db="EMBL/GenBank/DDBJ databases">
        <title>Draft genome of Ochrobactrum lupini type strain LUP21.</title>
        <authorList>
            <person name="Krzyzanowska D.M."/>
            <person name="Jafra S."/>
        </authorList>
    </citation>
    <scope>NUCLEOTIDE SEQUENCE [LARGE SCALE GENOMIC DNA]</scope>
    <source>
        <strain evidence="1 2">LUP21</strain>
    </source>
</reference>
<dbReference type="AlphaFoldDB" id="A0A256GR13"/>
<accession>A0A256GR13</accession>
<dbReference type="EMBL" id="NNRN01000047">
    <property type="protein sequence ID" value="OYR29360.1"/>
    <property type="molecule type" value="Genomic_DNA"/>
</dbReference>
<protein>
    <submittedName>
        <fullName evidence="1">Uncharacterized protein</fullName>
    </submittedName>
</protein>
<organism evidence="1 2">
    <name type="scientific">Brucella lupini</name>
    <dbReference type="NCBI Taxonomy" id="255457"/>
    <lineage>
        <taxon>Bacteria</taxon>
        <taxon>Pseudomonadati</taxon>
        <taxon>Pseudomonadota</taxon>
        <taxon>Alphaproteobacteria</taxon>
        <taxon>Hyphomicrobiales</taxon>
        <taxon>Brucellaceae</taxon>
        <taxon>Brucella/Ochrobactrum group</taxon>
        <taxon>Brucella</taxon>
    </lineage>
</organism>